<dbReference type="KEGG" id="hhg:XM38_021670"/>
<evidence type="ECO:0000256" key="4">
    <source>
        <dbReference type="ARBA" id="ARBA00022801"/>
    </source>
</evidence>
<dbReference type="Gene3D" id="3.100.10.20">
    <property type="entry name" value="CRISPR-associated endonuclease Cas1, N-terminal domain"/>
    <property type="match status" value="1"/>
</dbReference>
<sequence>MSTLYVAQQGCYVKLQQEQLLIKHNDAICQRVQLPLVDQILVFGHCQLTTQALRACLQRQVSVLYLSRMGQCYGRLLPMIQGYRQLARYQQDLSEVQRLRVAKILVKAKLWNSRVLLQRQGRTRPTPGIAQAVGQLAILIRQVNEARDNAALMGIEGAGAAAYFTALGDCFVQPGFTFTERNRRPPRDPVNAMLSFGYQVLWNHLYSLIEAQNLDPYEACLHQGSRKHAALVSDLLEPFRAPLVDSLVLYLVNRKVMDPEADFEPQKGGCYLNDSGRRKYLQAFVVRMETEITSSSTLPRPRWDLLMAQVQEYKRFVYEPQTLFKPYLIR</sequence>
<feature type="binding site" evidence="10">
    <location>
        <position position="237"/>
    </location>
    <ligand>
        <name>Mn(2+)</name>
        <dbReference type="ChEBI" id="CHEBI:29035"/>
    </ligand>
</feature>
<evidence type="ECO:0000256" key="7">
    <source>
        <dbReference type="ARBA" id="ARBA00023125"/>
    </source>
</evidence>
<evidence type="ECO:0000256" key="8">
    <source>
        <dbReference type="ARBA" id="ARBA00023211"/>
    </source>
</evidence>
<keyword evidence="6 10" id="KW-0051">Antiviral defense</keyword>
<keyword evidence="4 10" id="KW-0378">Hydrolase</keyword>
<keyword evidence="7 10" id="KW-0238">DNA-binding</keyword>
<keyword evidence="8 10" id="KW-0464">Manganese</keyword>
<gene>
    <name evidence="11" type="primary">cas1_4</name>
    <name evidence="10" type="synonym">cas1</name>
    <name evidence="11" type="ORF">XM38_021670</name>
</gene>
<evidence type="ECO:0000256" key="9">
    <source>
        <dbReference type="ARBA" id="ARBA00038592"/>
    </source>
</evidence>
<dbReference type="EMBL" id="CP021983">
    <property type="protein sequence ID" value="ASC71215.1"/>
    <property type="molecule type" value="Genomic_DNA"/>
</dbReference>
<dbReference type="RefSeq" id="WP_080813407.1">
    <property type="nucleotide sequence ID" value="NZ_CP021983.2"/>
</dbReference>
<evidence type="ECO:0000256" key="6">
    <source>
        <dbReference type="ARBA" id="ARBA00023118"/>
    </source>
</evidence>
<evidence type="ECO:0000256" key="5">
    <source>
        <dbReference type="ARBA" id="ARBA00022842"/>
    </source>
</evidence>
<evidence type="ECO:0000256" key="3">
    <source>
        <dbReference type="ARBA" id="ARBA00022759"/>
    </source>
</evidence>
<evidence type="ECO:0000313" key="11">
    <source>
        <dbReference type="EMBL" id="ASC71215.1"/>
    </source>
</evidence>
<feature type="binding site" evidence="10">
    <location>
        <position position="156"/>
    </location>
    <ligand>
        <name>Mn(2+)</name>
        <dbReference type="ChEBI" id="CHEBI:29035"/>
    </ligand>
</feature>
<dbReference type="GO" id="GO:0016787">
    <property type="term" value="F:hydrolase activity"/>
    <property type="evidence" value="ECO:0007669"/>
    <property type="project" value="UniProtKB-KW"/>
</dbReference>
<evidence type="ECO:0000313" key="12">
    <source>
        <dbReference type="Proteomes" id="UP000191901"/>
    </source>
</evidence>
<dbReference type="EC" id="3.1.-.-" evidence="10"/>
<reference evidence="11 12" key="1">
    <citation type="journal article" date="2016" name="Biochim. Biophys. Acta">
        <title>Characterization of red-shifted phycobilisomes isolated from the chlorophyll f-containing cyanobacterium Halomicronema hongdechloris.</title>
        <authorList>
            <person name="Li Y."/>
            <person name="Lin Y."/>
            <person name="Garvey C.J."/>
            <person name="Birch D."/>
            <person name="Corkery R.W."/>
            <person name="Loughlin P.C."/>
            <person name="Scheer H."/>
            <person name="Willows R.D."/>
            <person name="Chen M."/>
        </authorList>
    </citation>
    <scope>NUCLEOTIDE SEQUENCE [LARGE SCALE GENOMIC DNA]</scope>
    <source>
        <strain evidence="11 12">C2206</strain>
    </source>
</reference>
<name>A0A1Z3HLQ5_9CYAN</name>
<dbReference type="GO" id="GO:0004519">
    <property type="term" value="F:endonuclease activity"/>
    <property type="evidence" value="ECO:0007669"/>
    <property type="project" value="UniProtKB-UniRule"/>
</dbReference>
<evidence type="ECO:0000256" key="2">
    <source>
        <dbReference type="ARBA" id="ARBA00022723"/>
    </source>
</evidence>
<comment type="cofactor">
    <cofactor evidence="10">
        <name>Mg(2+)</name>
        <dbReference type="ChEBI" id="CHEBI:18420"/>
    </cofactor>
    <cofactor evidence="10">
        <name>Mn(2+)</name>
        <dbReference type="ChEBI" id="CHEBI:29035"/>
    </cofactor>
</comment>
<proteinExistence type="inferred from homology"/>
<dbReference type="PANTHER" id="PTHR34353:SF2">
    <property type="entry name" value="CRISPR-ASSOCIATED ENDONUCLEASE CAS1 1"/>
    <property type="match status" value="1"/>
</dbReference>
<dbReference type="AlphaFoldDB" id="A0A1Z3HLQ5"/>
<accession>A0A1Z3HLQ5</accession>
<protein>
    <recommendedName>
        <fullName evidence="10">CRISPR-associated endonuclease Cas1</fullName>
        <ecNumber evidence="10">3.1.-.-</ecNumber>
    </recommendedName>
</protein>
<dbReference type="NCBIfam" id="TIGR00287">
    <property type="entry name" value="cas1"/>
    <property type="match status" value="1"/>
</dbReference>
<dbReference type="InterPro" id="IPR050646">
    <property type="entry name" value="Cas1"/>
</dbReference>
<keyword evidence="3 10" id="KW-0255">Endonuclease</keyword>
<dbReference type="GO" id="GO:0051607">
    <property type="term" value="P:defense response to virus"/>
    <property type="evidence" value="ECO:0007669"/>
    <property type="project" value="UniProtKB-UniRule"/>
</dbReference>
<dbReference type="STRING" id="1641165.XM38_24005"/>
<evidence type="ECO:0000256" key="1">
    <source>
        <dbReference type="ARBA" id="ARBA00022722"/>
    </source>
</evidence>
<dbReference type="GO" id="GO:0046872">
    <property type="term" value="F:metal ion binding"/>
    <property type="evidence" value="ECO:0007669"/>
    <property type="project" value="UniProtKB-UniRule"/>
</dbReference>
<keyword evidence="5 10" id="KW-0460">Magnesium</keyword>
<organism evidence="11 12">
    <name type="scientific">Halomicronema hongdechloris C2206</name>
    <dbReference type="NCBI Taxonomy" id="1641165"/>
    <lineage>
        <taxon>Bacteria</taxon>
        <taxon>Bacillati</taxon>
        <taxon>Cyanobacteriota</taxon>
        <taxon>Cyanophyceae</taxon>
        <taxon>Nodosilineales</taxon>
        <taxon>Nodosilineaceae</taxon>
        <taxon>Halomicronema</taxon>
    </lineage>
</organism>
<comment type="function">
    <text evidence="10">CRISPR (clustered regularly interspaced short palindromic repeat), is an adaptive immune system that provides protection against mobile genetic elements (viruses, transposable elements and conjugative plasmids). CRISPR clusters contain spacers, sequences complementary to antecedent mobile elements, and target invading nucleic acids. CRISPR clusters are transcribed and processed into CRISPR RNA (crRNA). Acts as a dsDNA endonuclease. Involved in the integration of spacer DNA into the CRISPR cassette.</text>
</comment>
<dbReference type="InterPro" id="IPR002729">
    <property type="entry name" value="CRISPR-assoc_Cas1"/>
</dbReference>
<dbReference type="Proteomes" id="UP000191901">
    <property type="component" value="Chromosome"/>
</dbReference>
<dbReference type="GO" id="GO:0043571">
    <property type="term" value="P:maintenance of CRISPR repeat elements"/>
    <property type="evidence" value="ECO:0007669"/>
    <property type="project" value="UniProtKB-UniRule"/>
</dbReference>
<keyword evidence="2 10" id="KW-0479">Metal-binding</keyword>
<comment type="subunit">
    <text evidence="9 10">Homodimer, forms a heterotetramer with a Cas2 homodimer.</text>
</comment>
<keyword evidence="12" id="KW-1185">Reference proteome</keyword>
<evidence type="ECO:0000256" key="10">
    <source>
        <dbReference type="HAMAP-Rule" id="MF_01470"/>
    </source>
</evidence>
<dbReference type="CDD" id="cd09634">
    <property type="entry name" value="Cas1_I-II-III"/>
    <property type="match status" value="1"/>
</dbReference>
<dbReference type="InterPro" id="IPR042211">
    <property type="entry name" value="CRISPR-assoc_Cas1_N"/>
</dbReference>
<dbReference type="OrthoDB" id="9803119at2"/>
<dbReference type="Gene3D" id="1.20.120.920">
    <property type="entry name" value="CRISPR-associated endonuclease Cas1, C-terminal domain"/>
    <property type="match status" value="1"/>
</dbReference>
<dbReference type="Pfam" id="PF01867">
    <property type="entry name" value="Cas_Cas1"/>
    <property type="match status" value="1"/>
</dbReference>
<dbReference type="GO" id="GO:0003677">
    <property type="term" value="F:DNA binding"/>
    <property type="evidence" value="ECO:0007669"/>
    <property type="project" value="UniProtKB-KW"/>
</dbReference>
<keyword evidence="1 10" id="KW-0540">Nuclease</keyword>
<comment type="similarity">
    <text evidence="10">Belongs to the CRISPR-associated endonuclease Cas1 family.</text>
</comment>
<dbReference type="InterPro" id="IPR042206">
    <property type="entry name" value="CRISPR-assoc_Cas1_C"/>
</dbReference>
<feature type="binding site" evidence="10">
    <location>
        <position position="222"/>
    </location>
    <ligand>
        <name>Mn(2+)</name>
        <dbReference type="ChEBI" id="CHEBI:29035"/>
    </ligand>
</feature>
<dbReference type="PANTHER" id="PTHR34353">
    <property type="entry name" value="CRISPR-ASSOCIATED ENDONUCLEASE CAS1 1"/>
    <property type="match status" value="1"/>
</dbReference>
<dbReference type="HAMAP" id="MF_01470">
    <property type="entry name" value="Cas1"/>
    <property type="match status" value="1"/>
</dbReference>